<name>A0A1D3K892_PSEVE</name>
<dbReference type="EMBL" id="LT599584">
    <property type="protein sequence ID" value="SBW84528.1"/>
    <property type="molecule type" value="Genomic_DNA"/>
</dbReference>
<evidence type="ECO:0000313" key="2">
    <source>
        <dbReference type="Proteomes" id="UP000245431"/>
    </source>
</evidence>
<protein>
    <submittedName>
        <fullName evidence="1">Uncharacterized protein</fullName>
    </submittedName>
</protein>
<evidence type="ECO:0000313" key="1">
    <source>
        <dbReference type="EMBL" id="SBW84528.1"/>
    </source>
</evidence>
<accession>A0A1D3K892</accession>
<dbReference type="Proteomes" id="UP000245431">
    <property type="component" value="Chromosome PVE_r2"/>
</dbReference>
<organism evidence="1 2">
    <name type="scientific">Pseudomonas veronii 1YdBTEX2</name>
    <dbReference type="NCBI Taxonomy" id="1295141"/>
    <lineage>
        <taxon>Bacteria</taxon>
        <taxon>Pseudomonadati</taxon>
        <taxon>Pseudomonadota</taxon>
        <taxon>Gammaproteobacteria</taxon>
        <taxon>Pseudomonadales</taxon>
        <taxon>Pseudomonadaceae</taxon>
        <taxon>Pseudomonas</taxon>
    </lineage>
</organism>
<sequence>MSKFISGNWGHIFEADEHERMTRIVIDAESQKLVFARIQRIRSMDSTYSEASRHEIADLEESLLDANAELFNDPVGFGLITTDAIPEWAVNLA</sequence>
<proteinExistence type="predicted"/>
<gene>
    <name evidence="1" type="ORF">PVE_R2G0502</name>
</gene>
<dbReference type="AlphaFoldDB" id="A0A1D3K892"/>
<reference evidence="2" key="1">
    <citation type="submission" date="2016-07" db="EMBL/GenBank/DDBJ databases">
        <authorList>
            <person name="Florea S."/>
            <person name="Webb J.S."/>
            <person name="Jaromczyk J."/>
            <person name="Schardl C.L."/>
        </authorList>
    </citation>
    <scope>NUCLEOTIDE SEQUENCE [LARGE SCALE GENOMIC DNA]</scope>
    <source>
        <strain evidence="2">1YdBTEX2</strain>
    </source>
</reference>